<dbReference type="PANTHER" id="PTHR46073:SF4">
    <property type="entry name" value="GH18 DOMAIN-CONTAINING PROTEIN"/>
    <property type="match status" value="1"/>
</dbReference>
<proteinExistence type="predicted"/>
<dbReference type="SMART" id="SM00270">
    <property type="entry name" value="ChtBD1"/>
    <property type="match status" value="1"/>
</dbReference>
<dbReference type="GO" id="GO:0005975">
    <property type="term" value="P:carbohydrate metabolic process"/>
    <property type="evidence" value="ECO:0007669"/>
    <property type="project" value="InterPro"/>
</dbReference>
<evidence type="ECO:0000313" key="2">
    <source>
        <dbReference type="Proteomes" id="UP000095283"/>
    </source>
</evidence>
<evidence type="ECO:0000313" key="3">
    <source>
        <dbReference type="WBParaSite" id="Hba_07703"/>
    </source>
</evidence>
<accession>A0A1I7WRD5</accession>
<sequence length="181" mass="20510">MNVHATLKYYSCQLRATNKINMGVPFYGRFWQNVGDAVDPADDMWRTAFPSDGGIKFEVKINYLIEQNLGGVMIWAVDFDDDNLSLLKAATEDGLCLPSKFSPDFKYKCSPISDQRWWTYDDDKQDMAGMCGRSAPLYNGYYPVCDPDDPGHACCGRYGYCGSGPEFCECPECIDYKNITW</sequence>
<organism evidence="2 3">
    <name type="scientific">Heterorhabditis bacteriophora</name>
    <name type="common">Entomopathogenic nematode worm</name>
    <dbReference type="NCBI Taxonomy" id="37862"/>
    <lineage>
        <taxon>Eukaryota</taxon>
        <taxon>Metazoa</taxon>
        <taxon>Ecdysozoa</taxon>
        <taxon>Nematoda</taxon>
        <taxon>Chromadorea</taxon>
        <taxon>Rhabditida</taxon>
        <taxon>Rhabditina</taxon>
        <taxon>Rhabditomorpha</taxon>
        <taxon>Strongyloidea</taxon>
        <taxon>Heterorhabditidae</taxon>
        <taxon>Heterorhabditis</taxon>
    </lineage>
</organism>
<dbReference type="Gene3D" id="3.20.20.80">
    <property type="entry name" value="Glycosidases"/>
    <property type="match status" value="1"/>
</dbReference>
<dbReference type="InterPro" id="IPR001223">
    <property type="entry name" value="Glyco_hydro18_cat"/>
</dbReference>
<dbReference type="AlphaFoldDB" id="A0A1I7WRD5"/>
<dbReference type="InterPro" id="IPR001002">
    <property type="entry name" value="Chitin-bd_1"/>
</dbReference>
<dbReference type="PROSITE" id="PS51910">
    <property type="entry name" value="GH18_2"/>
    <property type="match status" value="1"/>
</dbReference>
<dbReference type="Pfam" id="PF00704">
    <property type="entry name" value="Glyco_hydro_18"/>
    <property type="match status" value="1"/>
</dbReference>
<dbReference type="PANTHER" id="PTHR46073">
    <property type="entry name" value="CHITINASE"/>
    <property type="match status" value="1"/>
</dbReference>
<dbReference type="CDD" id="cd10909">
    <property type="entry name" value="ChtBD1_GH18_2"/>
    <property type="match status" value="1"/>
</dbReference>
<dbReference type="GO" id="GO:0008061">
    <property type="term" value="F:chitin binding"/>
    <property type="evidence" value="ECO:0007669"/>
    <property type="project" value="InterPro"/>
</dbReference>
<keyword evidence="2" id="KW-1185">Reference proteome</keyword>
<dbReference type="Proteomes" id="UP000095283">
    <property type="component" value="Unplaced"/>
</dbReference>
<evidence type="ECO:0000259" key="1">
    <source>
        <dbReference type="PROSITE" id="PS51910"/>
    </source>
</evidence>
<feature type="domain" description="GH18" evidence="1">
    <location>
        <begin position="1"/>
        <end position="97"/>
    </location>
</feature>
<dbReference type="InterPro" id="IPR017853">
    <property type="entry name" value="GH"/>
</dbReference>
<reference evidence="3" key="1">
    <citation type="submission" date="2016-11" db="UniProtKB">
        <authorList>
            <consortium name="WormBaseParasite"/>
        </authorList>
    </citation>
    <scope>IDENTIFICATION</scope>
</reference>
<dbReference type="SUPFAM" id="SSF51445">
    <property type="entry name" value="(Trans)glycosidases"/>
    <property type="match status" value="1"/>
</dbReference>
<name>A0A1I7WRD5_HETBA</name>
<protein>
    <submittedName>
        <fullName evidence="3">Chitin-binding type-1 domain-containing protein</fullName>
    </submittedName>
</protein>
<dbReference type="WBParaSite" id="Hba_07703">
    <property type="protein sequence ID" value="Hba_07703"/>
    <property type="gene ID" value="Hba_07703"/>
</dbReference>